<gene>
    <name evidence="3" type="ORF">AWJ20_5272</name>
</gene>
<dbReference type="SMART" id="SM00233">
    <property type="entry name" value="PH"/>
    <property type="match status" value="1"/>
</dbReference>
<evidence type="ECO:0000313" key="3">
    <source>
        <dbReference type="EMBL" id="ANB14307.1"/>
    </source>
</evidence>
<dbReference type="KEGG" id="slb:AWJ20_5272"/>
<dbReference type="InterPro" id="IPR011993">
    <property type="entry name" value="PH-like_dom_sf"/>
</dbReference>
<protein>
    <recommendedName>
        <fullName evidence="2">PH domain-containing protein</fullName>
    </recommendedName>
</protein>
<sequence length="634" mass="69140">MGLWNRLRSGSEVSRQPPYITSSQVFERTLSTPNLADPAQLNALDKRHAEILACFYLEDTPALGLSRTSSIRAATPPDYKQLAPVAPRYPIHPRDEEGKERLPGYQSSIKKSGSLVRKMEGSNPFRPATKRSWTSVHVVLNNTKLDIYNISSRKSTNSGGIGYKIGALIRSYTLQYAEVGLAVDYKKRPFVIRLRAEGEQFLLLSSSEQECVDWAHAIQMGIDLALPLDERKIPLNQSVPRRSRNRRRRSEASEPSDSSRHHQRPRPSSTIETLSTPSSSSSSSSSTSTSTDLAGSDLRLRPYSTTMSGMSSMTSLSSFSAMSGASDTIGGITYNQNSFSGVSGLSNSSGMSNNRNSFSGMSSISPTSSRVSVTSNQPGFLVGGGAAFSGLSSASSSGAISTIDSRLPPPANDSTSRPNFAHRHHGHLPNILSVFSHHGQQNPNSTSETSNTDSSITNINTNNDINSNTSTTDRTTSNTPSASSSLSNLRRITFSLPHHPHKHTKPTTVETSEPEPSSSGDSTLTRSNTSVSLVSTTPAPEDTYDEEDTALNQEHHRRSLSTSEALNAPSSIVYKWNPRRHHRRNHANYAARCLPPLISDAPWLNKTVIYKGKKYKVGHTTLEEVRTHLSVPIY</sequence>
<dbReference type="PANTHER" id="PTHR37283">
    <property type="entry name" value="PH DOMAIN-CONTAINING PROTEIN YHR131C"/>
    <property type="match status" value="1"/>
</dbReference>
<reference evidence="3 4" key="1">
    <citation type="submission" date="2016-02" db="EMBL/GenBank/DDBJ databases">
        <title>Complete genome sequence and transcriptome regulation of the pentose utilising yeast Sugiyamaella lignohabitans.</title>
        <authorList>
            <person name="Bellasio M."/>
            <person name="Peymann A."/>
            <person name="Valli M."/>
            <person name="Sipitzky M."/>
            <person name="Graf A."/>
            <person name="Sauer M."/>
            <person name="Marx H."/>
            <person name="Mattanovich D."/>
        </authorList>
    </citation>
    <scope>NUCLEOTIDE SEQUENCE [LARGE SCALE GENOMIC DNA]</scope>
    <source>
        <strain evidence="3 4">CBS 10342</strain>
    </source>
</reference>
<dbReference type="GeneID" id="30037496"/>
<feature type="domain" description="PH" evidence="2">
    <location>
        <begin position="108"/>
        <end position="223"/>
    </location>
</feature>
<dbReference type="Gene3D" id="2.30.29.30">
    <property type="entry name" value="Pleckstrin-homology domain (PH domain)/Phosphotyrosine-binding domain (PTB)"/>
    <property type="match status" value="1"/>
</dbReference>
<organism evidence="3 4">
    <name type="scientific">Sugiyamaella lignohabitans</name>
    <dbReference type="NCBI Taxonomy" id="796027"/>
    <lineage>
        <taxon>Eukaryota</taxon>
        <taxon>Fungi</taxon>
        <taxon>Dikarya</taxon>
        <taxon>Ascomycota</taxon>
        <taxon>Saccharomycotina</taxon>
        <taxon>Dipodascomycetes</taxon>
        <taxon>Dipodascales</taxon>
        <taxon>Trichomonascaceae</taxon>
        <taxon>Sugiyamaella</taxon>
    </lineage>
</organism>
<feature type="region of interest" description="Disordered" evidence="1">
    <location>
        <begin position="398"/>
        <end position="545"/>
    </location>
</feature>
<dbReference type="Proteomes" id="UP000189580">
    <property type="component" value="Chromosome d"/>
</dbReference>
<feature type="compositionally biased region" description="Low complexity" evidence="1">
    <location>
        <begin position="506"/>
        <end position="523"/>
    </location>
</feature>
<dbReference type="EMBL" id="CP014502">
    <property type="protein sequence ID" value="ANB14307.1"/>
    <property type="molecule type" value="Genomic_DNA"/>
</dbReference>
<name>A0A161HLL9_9ASCO</name>
<evidence type="ECO:0000259" key="2">
    <source>
        <dbReference type="PROSITE" id="PS50003"/>
    </source>
</evidence>
<dbReference type="InterPro" id="IPR041681">
    <property type="entry name" value="PH_9"/>
</dbReference>
<dbReference type="RefSeq" id="XP_018736784.1">
    <property type="nucleotide sequence ID" value="XM_018882404.1"/>
</dbReference>
<keyword evidence="4" id="KW-1185">Reference proteome</keyword>
<proteinExistence type="predicted"/>
<dbReference type="PROSITE" id="PS50003">
    <property type="entry name" value="PH_DOMAIN"/>
    <property type="match status" value="1"/>
</dbReference>
<dbReference type="OrthoDB" id="5865767at2759"/>
<evidence type="ECO:0000256" key="1">
    <source>
        <dbReference type="SAM" id="MobiDB-lite"/>
    </source>
</evidence>
<dbReference type="SUPFAM" id="SSF50729">
    <property type="entry name" value="PH domain-like"/>
    <property type="match status" value="1"/>
</dbReference>
<feature type="region of interest" description="Disordered" evidence="1">
    <location>
        <begin position="235"/>
        <end position="306"/>
    </location>
</feature>
<feature type="compositionally biased region" description="Low complexity" evidence="1">
    <location>
        <begin position="266"/>
        <end position="291"/>
    </location>
</feature>
<dbReference type="PANTHER" id="PTHR37283:SF1">
    <property type="entry name" value="PH DOMAIN-CONTAINING PROTEIN YHR131C"/>
    <property type="match status" value="1"/>
</dbReference>
<dbReference type="AlphaFoldDB" id="A0A161HLL9"/>
<feature type="compositionally biased region" description="Low complexity" evidence="1">
    <location>
        <begin position="444"/>
        <end position="491"/>
    </location>
</feature>
<dbReference type="Pfam" id="PF15410">
    <property type="entry name" value="PH_9"/>
    <property type="match status" value="1"/>
</dbReference>
<accession>A0A161HLL9</accession>
<dbReference type="InterPro" id="IPR001849">
    <property type="entry name" value="PH_domain"/>
</dbReference>
<evidence type="ECO:0000313" key="4">
    <source>
        <dbReference type="Proteomes" id="UP000189580"/>
    </source>
</evidence>
<feature type="compositionally biased region" description="Polar residues" evidence="1">
    <location>
        <begin position="524"/>
        <end position="538"/>
    </location>
</feature>